<dbReference type="RefSeq" id="WP_162361962.1">
    <property type="nucleotide sequence ID" value="NZ_CP047591.1"/>
</dbReference>
<dbReference type="AlphaFoldDB" id="A0A6P1MDU2"/>
<name>A0A6P1MDU2_9FIRM</name>
<dbReference type="SUPFAM" id="SSF53223">
    <property type="entry name" value="Aminoacid dehydrogenase-like, N-terminal domain"/>
    <property type="match status" value="1"/>
</dbReference>
<dbReference type="EMBL" id="CP047591">
    <property type="protein sequence ID" value="QHI72192.1"/>
    <property type="molecule type" value="Genomic_DNA"/>
</dbReference>
<dbReference type="PANTHER" id="PTHR21089">
    <property type="entry name" value="SHIKIMATE DEHYDROGENASE"/>
    <property type="match status" value="1"/>
</dbReference>
<evidence type="ECO:0000259" key="3">
    <source>
        <dbReference type="Pfam" id="PF08501"/>
    </source>
</evidence>
<dbReference type="KEGG" id="amic:Ami3637_07070"/>
<dbReference type="Gene3D" id="3.40.50.10860">
    <property type="entry name" value="Leucine Dehydrogenase, chain A, domain 1"/>
    <property type="match status" value="1"/>
</dbReference>
<proteinExistence type="predicted"/>
<dbReference type="PANTHER" id="PTHR21089:SF1">
    <property type="entry name" value="BIFUNCTIONAL 3-DEHYDROQUINATE DEHYDRATASE_SHIKIMATE DEHYDROGENASE, CHLOROPLASTIC"/>
    <property type="match status" value="1"/>
</dbReference>
<dbReference type="SUPFAM" id="SSF51735">
    <property type="entry name" value="NAD(P)-binding Rossmann-fold domains"/>
    <property type="match status" value="1"/>
</dbReference>
<dbReference type="Gene3D" id="3.40.50.720">
    <property type="entry name" value="NAD(P)-binding Rossmann-like Domain"/>
    <property type="match status" value="1"/>
</dbReference>
<dbReference type="Pfam" id="PF08501">
    <property type="entry name" value="Shikimate_dh_N"/>
    <property type="match status" value="1"/>
</dbReference>
<sequence>MIYGLIGEKLGHSYSKIIHEKLGAYTYDLIPLTSQELDSFLKNRNFKGLNVTIPYKQTVIPYCDQVSPLAQEIGAVNTLYFNPQGELCGTNTDYAGFIYAMEQAEISVQNKKVLILGDGATCKTVRKAVLDMGAREILIASRKIETPVFQSLKTDTKHSPYPLINCTTLNYKDLDAQPDAEIIINTTPVGMWPDTDGRPIDLSRFTMCCGVFDVVYNPYCTQFIQQAKELHIPYASGLAMLVAQASAAAGCFTGKGGFASQNETIIKELKNLFIPGEGAEF</sequence>
<dbReference type="InterPro" id="IPR036291">
    <property type="entry name" value="NAD(P)-bd_dom_sf"/>
</dbReference>
<organism evidence="4 5">
    <name type="scientific">Aminipila terrae</name>
    <dbReference type="NCBI Taxonomy" id="2697030"/>
    <lineage>
        <taxon>Bacteria</taxon>
        <taxon>Bacillati</taxon>
        <taxon>Bacillota</taxon>
        <taxon>Clostridia</taxon>
        <taxon>Peptostreptococcales</taxon>
        <taxon>Anaerovoracaceae</taxon>
        <taxon>Aminipila</taxon>
    </lineage>
</organism>
<dbReference type="Proteomes" id="UP000463883">
    <property type="component" value="Chromosome"/>
</dbReference>
<dbReference type="GO" id="GO:0050661">
    <property type="term" value="F:NADP binding"/>
    <property type="evidence" value="ECO:0007669"/>
    <property type="project" value="TreeGrafter"/>
</dbReference>
<dbReference type="InterPro" id="IPR022893">
    <property type="entry name" value="Shikimate_DH_fam"/>
</dbReference>
<gene>
    <name evidence="4" type="ORF">Ami3637_07070</name>
</gene>
<dbReference type="GO" id="GO:0019632">
    <property type="term" value="P:shikimate metabolic process"/>
    <property type="evidence" value="ECO:0007669"/>
    <property type="project" value="TreeGrafter"/>
</dbReference>
<accession>A0A6P1MDU2</accession>
<dbReference type="GO" id="GO:0009073">
    <property type="term" value="P:aromatic amino acid family biosynthetic process"/>
    <property type="evidence" value="ECO:0007669"/>
    <property type="project" value="UniProtKB-KW"/>
</dbReference>
<protein>
    <recommendedName>
        <fullName evidence="3">Shikimate dehydrogenase substrate binding N-terminal domain-containing protein</fullName>
    </recommendedName>
</protein>
<feature type="domain" description="Shikimate dehydrogenase substrate binding N-terminal" evidence="3">
    <location>
        <begin position="5"/>
        <end position="79"/>
    </location>
</feature>
<keyword evidence="5" id="KW-1185">Reference proteome</keyword>
<comment type="pathway">
    <text evidence="1">Metabolic intermediate biosynthesis; chorismate biosynthesis; chorismate from D-erythrose 4-phosphate and phosphoenolpyruvate: step 4/7.</text>
</comment>
<keyword evidence="2" id="KW-0028">Amino-acid biosynthesis</keyword>
<dbReference type="GO" id="GO:0004764">
    <property type="term" value="F:shikimate 3-dehydrogenase (NADP+) activity"/>
    <property type="evidence" value="ECO:0007669"/>
    <property type="project" value="InterPro"/>
</dbReference>
<dbReference type="InterPro" id="IPR046346">
    <property type="entry name" value="Aminoacid_DH-like_N_sf"/>
</dbReference>
<keyword evidence="2" id="KW-0057">Aromatic amino acid biosynthesis</keyword>
<dbReference type="InterPro" id="IPR013708">
    <property type="entry name" value="Shikimate_DH-bd_N"/>
</dbReference>
<evidence type="ECO:0000256" key="2">
    <source>
        <dbReference type="ARBA" id="ARBA00023141"/>
    </source>
</evidence>
<evidence type="ECO:0000313" key="4">
    <source>
        <dbReference type="EMBL" id="QHI72192.1"/>
    </source>
</evidence>
<reference evidence="4 5" key="1">
    <citation type="submission" date="2020-01" db="EMBL/GenBank/DDBJ databases">
        <title>Genomic analysis of Aminipila sp. CBA3637.</title>
        <authorList>
            <person name="Kim Y.B."/>
            <person name="Roh S.W."/>
        </authorList>
    </citation>
    <scope>NUCLEOTIDE SEQUENCE [LARGE SCALE GENOMIC DNA]</scope>
    <source>
        <strain evidence="4 5">CBA3637</strain>
    </source>
</reference>
<evidence type="ECO:0000313" key="5">
    <source>
        <dbReference type="Proteomes" id="UP000463883"/>
    </source>
</evidence>
<dbReference type="CDD" id="cd01065">
    <property type="entry name" value="NAD_bind_Shikimate_DH"/>
    <property type="match status" value="1"/>
</dbReference>
<dbReference type="GO" id="GO:0009423">
    <property type="term" value="P:chorismate biosynthetic process"/>
    <property type="evidence" value="ECO:0007669"/>
    <property type="project" value="TreeGrafter"/>
</dbReference>
<dbReference type="GO" id="GO:0005829">
    <property type="term" value="C:cytosol"/>
    <property type="evidence" value="ECO:0007669"/>
    <property type="project" value="TreeGrafter"/>
</dbReference>
<evidence type="ECO:0000256" key="1">
    <source>
        <dbReference type="ARBA" id="ARBA00004871"/>
    </source>
</evidence>